<gene>
    <name evidence="6" type="ORF">LVIROSA_LOCUS26965</name>
</gene>
<evidence type="ECO:0000313" key="7">
    <source>
        <dbReference type="Proteomes" id="UP001157418"/>
    </source>
</evidence>
<keyword evidence="4 5" id="KW-0560">Oxidoreductase</keyword>
<evidence type="ECO:0000256" key="3">
    <source>
        <dbReference type="ARBA" id="ARBA00022827"/>
    </source>
</evidence>
<evidence type="ECO:0000256" key="2">
    <source>
        <dbReference type="ARBA" id="ARBA00022630"/>
    </source>
</evidence>
<dbReference type="Pfam" id="PF00743">
    <property type="entry name" value="FMO-like"/>
    <property type="match status" value="1"/>
</dbReference>
<sequence length="190" mass="21913">MLCFRYNYHIPFLKVNGILSIQEKCIGPLYKHVFPPRLAPRLSFVGIPKKTLAFPIAETQSRWIAHTLSRKVLLPSEDEMLNDVEEYYHESEGKGIPKHHIHTLGFEKCGRVTVDVKIDGGAGCRWWSWLDITQIREEKSPPRSMVVPNITRFHCSSAGEAISNERSSKFHSLFCSPCSILWRWESIFVE</sequence>
<proteinExistence type="inferred from homology"/>
<comment type="similarity">
    <text evidence="1 5">Belongs to the FMO family.</text>
</comment>
<dbReference type="GO" id="GO:0050660">
    <property type="term" value="F:flavin adenine dinucleotide binding"/>
    <property type="evidence" value="ECO:0007669"/>
    <property type="project" value="InterPro"/>
</dbReference>
<keyword evidence="7" id="KW-1185">Reference proteome</keyword>
<dbReference type="AlphaFoldDB" id="A0AAU9NT34"/>
<keyword evidence="2 5" id="KW-0285">Flavoprotein</keyword>
<protein>
    <recommendedName>
        <fullName evidence="5">Flavin-containing monooxygenase</fullName>
        <ecNumber evidence="5">1.-.-.-</ecNumber>
    </recommendedName>
</protein>
<dbReference type="EMBL" id="CAKMRJ010005412">
    <property type="protein sequence ID" value="CAH1440859.1"/>
    <property type="molecule type" value="Genomic_DNA"/>
</dbReference>
<dbReference type="InterPro" id="IPR036188">
    <property type="entry name" value="FAD/NAD-bd_sf"/>
</dbReference>
<dbReference type="PANTHER" id="PTHR23023">
    <property type="entry name" value="DIMETHYLANILINE MONOOXYGENASE"/>
    <property type="match status" value="1"/>
</dbReference>
<reference evidence="6 7" key="1">
    <citation type="submission" date="2022-01" db="EMBL/GenBank/DDBJ databases">
        <authorList>
            <person name="Xiong W."/>
            <person name="Schranz E."/>
        </authorList>
    </citation>
    <scope>NUCLEOTIDE SEQUENCE [LARGE SCALE GENOMIC DNA]</scope>
</reference>
<keyword evidence="5" id="KW-0503">Monooxygenase</keyword>
<evidence type="ECO:0000256" key="4">
    <source>
        <dbReference type="ARBA" id="ARBA00023002"/>
    </source>
</evidence>
<accession>A0AAU9NT34</accession>
<dbReference type="GO" id="GO:0050661">
    <property type="term" value="F:NADP binding"/>
    <property type="evidence" value="ECO:0007669"/>
    <property type="project" value="InterPro"/>
</dbReference>
<dbReference type="EC" id="1.-.-.-" evidence="5"/>
<dbReference type="InterPro" id="IPR020946">
    <property type="entry name" value="Flavin_mOase-like"/>
</dbReference>
<dbReference type="GO" id="GO:0004499">
    <property type="term" value="F:N,N-dimethylaniline monooxygenase activity"/>
    <property type="evidence" value="ECO:0007669"/>
    <property type="project" value="InterPro"/>
</dbReference>
<evidence type="ECO:0000256" key="5">
    <source>
        <dbReference type="RuleBase" id="RU361177"/>
    </source>
</evidence>
<dbReference type="InterPro" id="IPR050346">
    <property type="entry name" value="FMO-like"/>
</dbReference>
<keyword evidence="3 5" id="KW-0274">FAD</keyword>
<evidence type="ECO:0000313" key="6">
    <source>
        <dbReference type="EMBL" id="CAH1440859.1"/>
    </source>
</evidence>
<organism evidence="6 7">
    <name type="scientific">Lactuca virosa</name>
    <dbReference type="NCBI Taxonomy" id="75947"/>
    <lineage>
        <taxon>Eukaryota</taxon>
        <taxon>Viridiplantae</taxon>
        <taxon>Streptophyta</taxon>
        <taxon>Embryophyta</taxon>
        <taxon>Tracheophyta</taxon>
        <taxon>Spermatophyta</taxon>
        <taxon>Magnoliopsida</taxon>
        <taxon>eudicotyledons</taxon>
        <taxon>Gunneridae</taxon>
        <taxon>Pentapetalae</taxon>
        <taxon>asterids</taxon>
        <taxon>campanulids</taxon>
        <taxon>Asterales</taxon>
        <taxon>Asteraceae</taxon>
        <taxon>Cichorioideae</taxon>
        <taxon>Cichorieae</taxon>
        <taxon>Lactucinae</taxon>
        <taxon>Lactuca</taxon>
    </lineage>
</organism>
<dbReference type="Gene3D" id="3.50.50.60">
    <property type="entry name" value="FAD/NAD(P)-binding domain"/>
    <property type="match status" value="1"/>
</dbReference>
<evidence type="ECO:0000256" key="1">
    <source>
        <dbReference type="ARBA" id="ARBA00009183"/>
    </source>
</evidence>
<comment type="cofactor">
    <cofactor evidence="5">
        <name>FAD</name>
        <dbReference type="ChEBI" id="CHEBI:57692"/>
    </cofactor>
</comment>
<dbReference type="Proteomes" id="UP001157418">
    <property type="component" value="Unassembled WGS sequence"/>
</dbReference>
<dbReference type="SUPFAM" id="SSF51905">
    <property type="entry name" value="FAD/NAD(P)-binding domain"/>
    <property type="match status" value="1"/>
</dbReference>
<comment type="caution">
    <text evidence="6">The sequence shown here is derived from an EMBL/GenBank/DDBJ whole genome shotgun (WGS) entry which is preliminary data.</text>
</comment>
<name>A0AAU9NT34_9ASTR</name>